<keyword evidence="7 9" id="KW-1133">Transmembrane helix</keyword>
<proteinExistence type="predicted"/>
<organism evidence="10 11">
    <name type="scientific">Tepidiphilus thermophilus</name>
    <dbReference type="NCBI Taxonomy" id="876478"/>
    <lineage>
        <taxon>Bacteria</taxon>
        <taxon>Pseudomonadati</taxon>
        <taxon>Pseudomonadota</taxon>
        <taxon>Hydrogenophilia</taxon>
        <taxon>Hydrogenophilales</taxon>
        <taxon>Hydrogenophilaceae</taxon>
        <taxon>Tepidiphilus</taxon>
    </lineage>
</organism>
<feature type="transmembrane region" description="Helical" evidence="9">
    <location>
        <begin position="188"/>
        <end position="207"/>
    </location>
</feature>
<dbReference type="GO" id="GO:0042371">
    <property type="term" value="P:vitamin K biosynthetic process"/>
    <property type="evidence" value="ECO:0007669"/>
    <property type="project" value="TreeGrafter"/>
</dbReference>
<evidence type="ECO:0000256" key="3">
    <source>
        <dbReference type="ARBA" id="ARBA00022428"/>
    </source>
</evidence>
<evidence type="ECO:0000256" key="8">
    <source>
        <dbReference type="ARBA" id="ARBA00023136"/>
    </source>
</evidence>
<sequence>MPARSLPLEPDARLRGRPIVWLLATRPAFLVVTLIAVLLGLALTAHEGAALRPWAALATLVFALVAHAGANIINDYHDRDTDGLNRDRLYPFTGGSRFIQNEVLTARETAWLGYGALATVVPAGLALTLTSGPLLVPIGLAGLLLGWAYSAPPLRLAGRGLGEVVITAAWLLVIVGTHYVQLGRLSPVPAFVGLPYALLVAAILYVNQFPDARADAAAGKRTLVVRLGAARAAHGLPLLGLCAAGWHLGLMAAGAIPFATGAALLPLLALVPASAQLKRHASDPARLRPAITGTLAATVGYGAVLTLTLWIDA</sequence>
<comment type="subcellular location">
    <subcellularLocation>
        <location evidence="1">Membrane</location>
        <topology evidence="1">Multi-pass membrane protein</topology>
    </subcellularLocation>
</comment>
<feature type="transmembrane region" description="Helical" evidence="9">
    <location>
        <begin position="20"/>
        <end position="42"/>
    </location>
</feature>
<feature type="transmembrane region" description="Helical" evidence="9">
    <location>
        <begin position="255"/>
        <end position="275"/>
    </location>
</feature>
<dbReference type="AlphaFoldDB" id="A0A0K6IVI3"/>
<dbReference type="GO" id="GO:0009234">
    <property type="term" value="P:menaquinone biosynthetic process"/>
    <property type="evidence" value="ECO:0007669"/>
    <property type="project" value="UniProtKB-UniPathway"/>
</dbReference>
<evidence type="ECO:0000313" key="10">
    <source>
        <dbReference type="EMBL" id="CUB07121.1"/>
    </source>
</evidence>
<accession>A0A0K6IVI3</accession>
<comment type="pathway">
    <text evidence="2">Quinol/quinone metabolism; menaquinone biosynthesis.</text>
</comment>
<keyword evidence="4" id="KW-1003">Cell membrane</keyword>
<evidence type="ECO:0000256" key="1">
    <source>
        <dbReference type="ARBA" id="ARBA00004141"/>
    </source>
</evidence>
<evidence type="ECO:0000256" key="5">
    <source>
        <dbReference type="ARBA" id="ARBA00022679"/>
    </source>
</evidence>
<evidence type="ECO:0000256" key="7">
    <source>
        <dbReference type="ARBA" id="ARBA00022989"/>
    </source>
</evidence>
<dbReference type="InterPro" id="IPR000537">
    <property type="entry name" value="UbiA_prenyltransferase"/>
</dbReference>
<keyword evidence="3" id="KW-0474">Menaquinone biosynthesis</keyword>
<dbReference type="Pfam" id="PF01040">
    <property type="entry name" value="UbiA"/>
    <property type="match status" value="1"/>
</dbReference>
<dbReference type="PANTHER" id="PTHR13929:SF0">
    <property type="entry name" value="UBIA PRENYLTRANSFERASE DOMAIN-CONTAINING PROTEIN 1"/>
    <property type="match status" value="1"/>
</dbReference>
<dbReference type="GO" id="GO:0016020">
    <property type="term" value="C:membrane"/>
    <property type="evidence" value="ECO:0007669"/>
    <property type="project" value="UniProtKB-SubCell"/>
</dbReference>
<dbReference type="PIRSF" id="PIRSF005355">
    <property type="entry name" value="UBIAD1"/>
    <property type="match status" value="1"/>
</dbReference>
<dbReference type="InterPro" id="IPR044878">
    <property type="entry name" value="UbiA_sf"/>
</dbReference>
<evidence type="ECO:0000256" key="2">
    <source>
        <dbReference type="ARBA" id="ARBA00004863"/>
    </source>
</evidence>
<protein>
    <submittedName>
        <fullName evidence="10">1,4-dihydroxy-2-naphthoate octaprenyltransferase</fullName>
    </submittedName>
</protein>
<reference evidence="11" key="1">
    <citation type="submission" date="2015-08" db="EMBL/GenBank/DDBJ databases">
        <authorList>
            <person name="Babu N.S."/>
            <person name="Beckwith C.J."/>
            <person name="Beseler K.G."/>
            <person name="Brison A."/>
            <person name="Carone J.V."/>
            <person name="Caskin T.P."/>
            <person name="Diamond M."/>
            <person name="Durham M.E."/>
            <person name="Foxe J.M."/>
            <person name="Go M."/>
            <person name="Henderson B.A."/>
            <person name="Jones I.B."/>
            <person name="McGettigan J.A."/>
            <person name="Micheletti S.J."/>
            <person name="Nasrallah M.E."/>
            <person name="Ortiz D."/>
            <person name="Piller C.R."/>
            <person name="Privatt S.R."/>
            <person name="Schneider S.L."/>
            <person name="Sharp S."/>
            <person name="Smith T.C."/>
            <person name="Stanton J.D."/>
            <person name="Ullery H.E."/>
            <person name="Wilson R.J."/>
            <person name="Serrano M.G."/>
            <person name="Buck G."/>
            <person name="Lee V."/>
            <person name="Wang Y."/>
            <person name="Carvalho R."/>
            <person name="Voegtly L."/>
            <person name="Shi R."/>
            <person name="Duckworth R."/>
            <person name="Johnson A."/>
            <person name="Loviza R."/>
            <person name="Walstead R."/>
            <person name="Shah Z."/>
            <person name="Kiflezghi M."/>
            <person name="Wade K."/>
            <person name="Ball S.L."/>
            <person name="Bradley K.W."/>
            <person name="Asai D.J."/>
            <person name="Bowman C.A."/>
            <person name="Russell D.A."/>
            <person name="Pope W.H."/>
            <person name="Jacobs-Sera D."/>
            <person name="Hendrix R.W."/>
            <person name="Hatfull G.F."/>
        </authorList>
    </citation>
    <scope>NUCLEOTIDE SEQUENCE [LARGE SCALE GENOMIC DNA]</scope>
    <source>
        <strain evidence="11">JCM 19170</strain>
    </source>
</reference>
<dbReference type="PANTHER" id="PTHR13929">
    <property type="entry name" value="1,4-DIHYDROXY-2-NAPHTHOATE OCTAPRENYLTRANSFERASE"/>
    <property type="match status" value="1"/>
</dbReference>
<name>A0A0K6IVI3_9PROT</name>
<feature type="transmembrane region" description="Helical" evidence="9">
    <location>
        <begin position="54"/>
        <end position="73"/>
    </location>
</feature>
<feature type="transmembrane region" description="Helical" evidence="9">
    <location>
        <begin position="125"/>
        <end position="149"/>
    </location>
</feature>
<keyword evidence="5 10" id="KW-0808">Transferase</keyword>
<keyword evidence="6 9" id="KW-0812">Transmembrane</keyword>
<dbReference type="GO" id="GO:0004659">
    <property type="term" value="F:prenyltransferase activity"/>
    <property type="evidence" value="ECO:0007669"/>
    <property type="project" value="InterPro"/>
</dbReference>
<evidence type="ECO:0000256" key="9">
    <source>
        <dbReference type="SAM" id="Phobius"/>
    </source>
</evidence>
<feature type="transmembrane region" description="Helical" evidence="9">
    <location>
        <begin position="161"/>
        <end position="182"/>
    </location>
</feature>
<evidence type="ECO:0000256" key="4">
    <source>
        <dbReference type="ARBA" id="ARBA00022475"/>
    </source>
</evidence>
<dbReference type="Gene3D" id="1.10.357.140">
    <property type="entry name" value="UbiA prenyltransferase"/>
    <property type="match status" value="1"/>
</dbReference>
<evidence type="ECO:0000256" key="6">
    <source>
        <dbReference type="ARBA" id="ARBA00022692"/>
    </source>
</evidence>
<dbReference type="EMBL" id="CYHH01000005">
    <property type="protein sequence ID" value="CUB07121.1"/>
    <property type="molecule type" value="Genomic_DNA"/>
</dbReference>
<dbReference type="InterPro" id="IPR026046">
    <property type="entry name" value="UBIAD1"/>
</dbReference>
<dbReference type="OrthoDB" id="9767568at2"/>
<evidence type="ECO:0000313" key="11">
    <source>
        <dbReference type="Proteomes" id="UP000182108"/>
    </source>
</evidence>
<keyword evidence="8 9" id="KW-0472">Membrane</keyword>
<dbReference type="Proteomes" id="UP000182108">
    <property type="component" value="Unassembled WGS sequence"/>
</dbReference>
<feature type="transmembrane region" description="Helical" evidence="9">
    <location>
        <begin position="287"/>
        <end position="311"/>
    </location>
</feature>
<keyword evidence="11" id="KW-1185">Reference proteome</keyword>
<dbReference type="CDD" id="cd13962">
    <property type="entry name" value="PT_UbiA_UBIAD1"/>
    <property type="match status" value="1"/>
</dbReference>
<gene>
    <name evidence="10" type="ORF">Ga0061068_10520</name>
</gene>
<dbReference type="UniPathway" id="UPA00079"/>
<dbReference type="RefSeq" id="WP_055423426.1">
    <property type="nucleotide sequence ID" value="NZ_CYHH01000005.1"/>
</dbReference>
<feature type="transmembrane region" description="Helical" evidence="9">
    <location>
        <begin position="228"/>
        <end position="249"/>
    </location>
</feature>